<dbReference type="AlphaFoldDB" id="A0A1S2CTJ7"/>
<reference evidence="4 5" key="1">
    <citation type="submission" date="2016-09" db="EMBL/GenBank/DDBJ databases">
        <title>Draft Genome Sequence of Aeromonas sobria Strain 08005, Isolated from Sick Rana catesbeiana.</title>
        <authorList>
            <person name="Yang Q."/>
        </authorList>
    </citation>
    <scope>NUCLEOTIDE SEQUENCE [LARGE SCALE GENOMIC DNA]</scope>
    <source>
        <strain evidence="4 5">08005</strain>
    </source>
</reference>
<protein>
    <submittedName>
        <fullName evidence="4">Phenazine biosynthesis protein PhzF</fullName>
    </submittedName>
</protein>
<dbReference type="Gene3D" id="3.10.310.10">
    <property type="entry name" value="Diaminopimelate Epimerase, Chain A, domain 1"/>
    <property type="match status" value="2"/>
</dbReference>
<evidence type="ECO:0000313" key="4">
    <source>
        <dbReference type="EMBL" id="OHY92042.1"/>
    </source>
</evidence>
<name>A0A1S2CTJ7_AERSO</name>
<organism evidence="4 5">
    <name type="scientific">Aeromonas sobria</name>
    <dbReference type="NCBI Taxonomy" id="646"/>
    <lineage>
        <taxon>Bacteria</taxon>
        <taxon>Pseudomonadati</taxon>
        <taxon>Pseudomonadota</taxon>
        <taxon>Gammaproteobacteria</taxon>
        <taxon>Aeromonadales</taxon>
        <taxon>Aeromonadaceae</taxon>
        <taxon>Aeromonas</taxon>
    </lineage>
</organism>
<feature type="active site" evidence="3">
    <location>
        <position position="46"/>
    </location>
</feature>
<dbReference type="GeneID" id="58923499"/>
<dbReference type="PANTHER" id="PTHR13774">
    <property type="entry name" value="PHENAZINE BIOSYNTHESIS PROTEIN"/>
    <property type="match status" value="1"/>
</dbReference>
<dbReference type="RefSeq" id="WP_042022791.1">
    <property type="nucleotide sequence ID" value="NZ_CDBW01000035.1"/>
</dbReference>
<dbReference type="GO" id="GO:0005737">
    <property type="term" value="C:cytoplasm"/>
    <property type="evidence" value="ECO:0007669"/>
    <property type="project" value="TreeGrafter"/>
</dbReference>
<sequence length="268" mass="29468">MSNIRLFHVNAFSQQPLGGNPAVVVLGPALPDASQLAMAAEFNLSETAFLVQLGRAHYQLRWFTPKVEVDLCGHGTLAAAHVLWQTGAVAAHETIRFETRSGELLARREGEWIWLDFPRIEVTPLMLDPAYAAALGCQPRQTLAAGAKFLLELASEEEILALSPDFHALRALPGRGLIVTAPSSRADDDFVSRYFAPWVGVDEDPVTGSNHSALMPFWAERLGRQQLRARQVSSRGGELKLELRGERVLMAGQGLTLWQGEWLLPLAK</sequence>
<accession>A0A1S2CTJ7</accession>
<keyword evidence="2" id="KW-0413">Isomerase</keyword>
<dbReference type="EMBL" id="MKFU01000017">
    <property type="protein sequence ID" value="OHY92042.1"/>
    <property type="molecule type" value="Genomic_DNA"/>
</dbReference>
<evidence type="ECO:0000256" key="1">
    <source>
        <dbReference type="ARBA" id="ARBA00008270"/>
    </source>
</evidence>
<gene>
    <name evidence="4" type="ORF">BJD16_14555</name>
</gene>
<dbReference type="PIRSF" id="PIRSF016184">
    <property type="entry name" value="PhzC_PhzF"/>
    <property type="match status" value="1"/>
</dbReference>
<proteinExistence type="inferred from homology"/>
<dbReference type="SUPFAM" id="SSF54506">
    <property type="entry name" value="Diaminopimelate epimerase-like"/>
    <property type="match status" value="1"/>
</dbReference>
<dbReference type="NCBIfam" id="TIGR00654">
    <property type="entry name" value="PhzF_family"/>
    <property type="match status" value="1"/>
</dbReference>
<dbReference type="Pfam" id="PF02567">
    <property type="entry name" value="PhzC-PhzF"/>
    <property type="match status" value="1"/>
</dbReference>
<dbReference type="Proteomes" id="UP000179934">
    <property type="component" value="Unassembled WGS sequence"/>
</dbReference>
<dbReference type="STRING" id="646.BJD16_14555"/>
<dbReference type="InterPro" id="IPR003719">
    <property type="entry name" value="Phenazine_PhzF-like"/>
</dbReference>
<comment type="caution">
    <text evidence="4">The sequence shown here is derived from an EMBL/GenBank/DDBJ whole genome shotgun (WGS) entry which is preliminary data.</text>
</comment>
<comment type="similarity">
    <text evidence="1">Belongs to the PhzF family.</text>
</comment>
<dbReference type="OrthoDB" id="9788221at2"/>
<dbReference type="PANTHER" id="PTHR13774:SF17">
    <property type="entry name" value="PHENAZINE BIOSYNTHESIS-LIKE DOMAIN-CONTAINING PROTEIN"/>
    <property type="match status" value="1"/>
</dbReference>
<evidence type="ECO:0000256" key="3">
    <source>
        <dbReference type="PIRSR" id="PIRSR016184-1"/>
    </source>
</evidence>
<evidence type="ECO:0000313" key="5">
    <source>
        <dbReference type="Proteomes" id="UP000179934"/>
    </source>
</evidence>
<evidence type="ECO:0000256" key="2">
    <source>
        <dbReference type="ARBA" id="ARBA00023235"/>
    </source>
</evidence>
<dbReference type="GO" id="GO:0016853">
    <property type="term" value="F:isomerase activity"/>
    <property type="evidence" value="ECO:0007669"/>
    <property type="project" value="UniProtKB-KW"/>
</dbReference>